<dbReference type="Proteomes" id="UP001288320">
    <property type="component" value="Unassembled WGS sequence"/>
</dbReference>
<dbReference type="Proteomes" id="UP001284901">
    <property type="component" value="Unassembled WGS sequence"/>
</dbReference>
<keyword evidence="5" id="KW-1185">Reference proteome</keyword>
<keyword evidence="2" id="KW-1277">Toxin-antitoxin system</keyword>
<dbReference type="GO" id="GO:0006351">
    <property type="term" value="P:DNA-templated transcription"/>
    <property type="evidence" value="ECO:0007669"/>
    <property type="project" value="TreeGrafter"/>
</dbReference>
<evidence type="ECO:0000313" key="6">
    <source>
        <dbReference type="Proteomes" id="UP001288320"/>
    </source>
</evidence>
<dbReference type="NCBIfam" id="TIGR02384">
    <property type="entry name" value="RelB_DinJ"/>
    <property type="match status" value="1"/>
</dbReference>
<reference evidence="3 5" key="1">
    <citation type="submission" date="2023-10" db="EMBL/GenBank/DDBJ databases">
        <title>Whole Genome based description of the genera Actinobaculum and Actinotignum reveals a complex phylogenetic relationship within the species included in the genus Actinotignum.</title>
        <authorList>
            <person name="Jensen C.S."/>
            <person name="Dargis R."/>
            <person name="Kemp M."/>
            <person name="Christensen J.J."/>
        </authorList>
    </citation>
    <scope>NUCLEOTIDE SEQUENCE</scope>
    <source>
        <strain evidence="4 5">SLA_B089</strain>
        <strain evidence="3">SLA_B245</strain>
    </source>
</reference>
<dbReference type="GeneID" id="92813168"/>
<organism evidence="3 6">
    <name type="scientific">Actinotignum timonense</name>
    <dbReference type="NCBI Taxonomy" id="1870995"/>
    <lineage>
        <taxon>Bacteria</taxon>
        <taxon>Bacillati</taxon>
        <taxon>Actinomycetota</taxon>
        <taxon>Actinomycetes</taxon>
        <taxon>Actinomycetales</taxon>
        <taxon>Actinomycetaceae</taxon>
        <taxon>Actinotignum</taxon>
    </lineage>
</organism>
<dbReference type="InterPro" id="IPR013321">
    <property type="entry name" value="Arc_rbn_hlx_hlx"/>
</dbReference>
<dbReference type="AlphaFoldDB" id="A0AAW9HE32"/>
<dbReference type="PANTHER" id="PTHR38781:SF1">
    <property type="entry name" value="ANTITOXIN DINJ-RELATED"/>
    <property type="match status" value="1"/>
</dbReference>
<proteinExistence type="inferred from homology"/>
<dbReference type="RefSeq" id="WP_051278520.1">
    <property type="nucleotide sequence ID" value="NZ_CAUPFC010000010.1"/>
</dbReference>
<evidence type="ECO:0000313" key="5">
    <source>
        <dbReference type="Proteomes" id="UP001284901"/>
    </source>
</evidence>
<dbReference type="EMBL" id="JAWNFY010000030">
    <property type="protein sequence ID" value="MDY5147122.1"/>
    <property type="molecule type" value="Genomic_DNA"/>
</dbReference>
<protein>
    <submittedName>
        <fullName evidence="3">Type II toxin-antitoxin system RelB/DinJ family antitoxin</fullName>
    </submittedName>
</protein>
<comment type="similarity">
    <text evidence="1">Belongs to the RelB/DinJ antitoxin family.</text>
</comment>
<gene>
    <name evidence="3" type="ORF">R6G74_08525</name>
    <name evidence="4" type="ORF">R6P33_08845</name>
</gene>
<dbReference type="GO" id="GO:0006355">
    <property type="term" value="P:regulation of DNA-templated transcription"/>
    <property type="evidence" value="ECO:0007669"/>
    <property type="project" value="InterPro"/>
</dbReference>
<evidence type="ECO:0000313" key="4">
    <source>
        <dbReference type="EMBL" id="MDY5147122.1"/>
    </source>
</evidence>
<dbReference type="EMBL" id="JAWNFV010000021">
    <property type="protein sequence ID" value="MDY5141347.1"/>
    <property type="molecule type" value="Genomic_DNA"/>
</dbReference>
<accession>A0AAW9HE32</accession>
<sequence>MLIARSGVVVVANVSFRTDDETKAQAAELFRDLGLDMSTAINMFLRQSIASNGIPFTPHRGNSASAVARAEVESRTGASFSSVAELMADLNEAD</sequence>
<comment type="caution">
    <text evidence="3">The sequence shown here is derived from an EMBL/GenBank/DDBJ whole genome shotgun (WGS) entry which is preliminary data.</text>
</comment>
<dbReference type="Gene3D" id="1.10.1220.10">
    <property type="entry name" value="Met repressor-like"/>
    <property type="match status" value="1"/>
</dbReference>
<evidence type="ECO:0000256" key="1">
    <source>
        <dbReference type="ARBA" id="ARBA00010562"/>
    </source>
</evidence>
<evidence type="ECO:0000256" key="2">
    <source>
        <dbReference type="ARBA" id="ARBA00022649"/>
    </source>
</evidence>
<evidence type="ECO:0000313" key="3">
    <source>
        <dbReference type="EMBL" id="MDY5141347.1"/>
    </source>
</evidence>
<dbReference type="PANTHER" id="PTHR38781">
    <property type="entry name" value="ANTITOXIN DINJ-RELATED"/>
    <property type="match status" value="1"/>
</dbReference>
<dbReference type="InterPro" id="IPR007337">
    <property type="entry name" value="RelB/DinJ"/>
</dbReference>
<name>A0AAW9HE32_9ACTO</name>
<dbReference type="Pfam" id="PF04221">
    <property type="entry name" value="RelB"/>
    <property type="match status" value="1"/>
</dbReference>